<evidence type="ECO:0000313" key="4">
    <source>
        <dbReference type="EMBL" id="VFT97835.1"/>
    </source>
</evidence>
<evidence type="ECO:0000313" key="5">
    <source>
        <dbReference type="Proteomes" id="UP000332933"/>
    </source>
</evidence>
<dbReference type="Proteomes" id="UP000332933">
    <property type="component" value="Unassembled WGS sequence"/>
</dbReference>
<protein>
    <submittedName>
        <fullName evidence="4">Aste57867_21161 protein</fullName>
    </submittedName>
</protein>
<dbReference type="AlphaFoldDB" id="A0A485LIW8"/>
<dbReference type="EMBL" id="VJMH01006958">
    <property type="protein sequence ID" value="KAF0687080.1"/>
    <property type="molecule type" value="Genomic_DNA"/>
</dbReference>
<feature type="region of interest" description="Disordered" evidence="1">
    <location>
        <begin position="80"/>
        <end position="104"/>
    </location>
</feature>
<organism evidence="4 5">
    <name type="scientific">Aphanomyces stellatus</name>
    <dbReference type="NCBI Taxonomy" id="120398"/>
    <lineage>
        <taxon>Eukaryota</taxon>
        <taxon>Sar</taxon>
        <taxon>Stramenopiles</taxon>
        <taxon>Oomycota</taxon>
        <taxon>Saprolegniomycetes</taxon>
        <taxon>Saprolegniales</taxon>
        <taxon>Verrucalvaceae</taxon>
        <taxon>Aphanomyces</taxon>
    </lineage>
</organism>
<name>A0A485LIW8_9STRA</name>
<evidence type="ECO:0000313" key="3">
    <source>
        <dbReference type="EMBL" id="KAF0687080.1"/>
    </source>
</evidence>
<evidence type="ECO:0000256" key="1">
    <source>
        <dbReference type="SAM" id="MobiDB-lite"/>
    </source>
</evidence>
<keyword evidence="2" id="KW-0472">Membrane</keyword>
<feature type="region of interest" description="Disordered" evidence="1">
    <location>
        <begin position="306"/>
        <end position="326"/>
    </location>
</feature>
<feature type="transmembrane region" description="Helical" evidence="2">
    <location>
        <begin position="236"/>
        <end position="258"/>
    </location>
</feature>
<keyword evidence="2" id="KW-0812">Transmembrane</keyword>
<gene>
    <name evidence="4" type="primary">Aste57867_21161</name>
    <name evidence="3" type="ORF">As57867_021093</name>
    <name evidence="4" type="ORF">ASTE57867_21161</name>
</gene>
<accession>A0A485LIW8</accession>
<evidence type="ECO:0000256" key="2">
    <source>
        <dbReference type="SAM" id="Phobius"/>
    </source>
</evidence>
<reference evidence="3" key="2">
    <citation type="submission" date="2019-06" db="EMBL/GenBank/DDBJ databases">
        <title>Genomics analysis of Aphanomyces spp. identifies a new class of oomycete effector associated with host adaptation.</title>
        <authorList>
            <person name="Gaulin E."/>
        </authorList>
    </citation>
    <scope>NUCLEOTIDE SEQUENCE</scope>
    <source>
        <strain evidence="3">CBS 578.67</strain>
    </source>
</reference>
<dbReference type="EMBL" id="CAADRA010006984">
    <property type="protein sequence ID" value="VFT97835.1"/>
    <property type="molecule type" value="Genomic_DNA"/>
</dbReference>
<proteinExistence type="predicted"/>
<keyword evidence="5" id="KW-1185">Reference proteome</keyword>
<reference evidence="4 5" key="1">
    <citation type="submission" date="2019-03" db="EMBL/GenBank/DDBJ databases">
        <authorList>
            <person name="Gaulin E."/>
            <person name="Dumas B."/>
        </authorList>
    </citation>
    <scope>NUCLEOTIDE SEQUENCE [LARGE SCALE GENOMIC DNA]</scope>
    <source>
        <strain evidence="4">CBS 568.67</strain>
    </source>
</reference>
<feature type="compositionally biased region" description="Low complexity" evidence="1">
    <location>
        <begin position="86"/>
        <end position="104"/>
    </location>
</feature>
<keyword evidence="2" id="KW-1133">Transmembrane helix</keyword>
<feature type="compositionally biased region" description="Basic and acidic residues" evidence="1">
    <location>
        <begin position="315"/>
        <end position="326"/>
    </location>
</feature>
<sequence>MIFALIIIVYVASAAQIAVEGVTGTFEVNESIICSGLASHGACPGPQPGLLFGACCRRLQQTANVFGCVARATNDITCDQGPSTPPTSTLYPSTTSKDIAAPTTAPGMTTAVTTLPPMSSIDGSIATGVTSTPKSTLPLTTTNLPMTLNFDSTPTMGPATSMGTTVPTTTTHDIDPAPIAAVIFSPTAETNLSPTNLPTRLRSDMSTDPTTIMAATNMPPSPSLQEIGRPITISKIVTIVFVVSIVVAAIAWVSIKVFRYAQARAAYRASIAAILPEYAWIAEARTEYEKECANLWPKVDEAKADEAPWVARHPNSPEHDDDGGHL</sequence>